<dbReference type="AlphaFoldDB" id="A0A3N4MF01"/>
<evidence type="ECO:0000256" key="1">
    <source>
        <dbReference type="SAM" id="SignalP"/>
    </source>
</evidence>
<keyword evidence="1" id="KW-0732">Signal</keyword>
<name>A0A3N4MF01_9BACT</name>
<dbReference type="RefSeq" id="WP_120515452.1">
    <property type="nucleotide sequence ID" value="NZ_QXZY01000003.1"/>
</dbReference>
<dbReference type="Proteomes" id="UP000279089">
    <property type="component" value="Unassembled WGS sequence"/>
</dbReference>
<protein>
    <submittedName>
        <fullName evidence="2">Uncharacterized protein</fullName>
    </submittedName>
</protein>
<sequence length="197" mass="23485">MKKLILLAAVLVSCVCASAQTIVKPFDIPMKDSIVYQVENAIFIFDKQHVEDYFKGLDTILVQRKYDKKVYRNIQFAHLTEEEVQRHYGMVTKFWANAKANPMSYSTDRISLFWNDSETILMPYLDEILPELLEQGWVQVQDRATKKRVKQFRIDYEDIDLKTFRIFRFEKVNTRDVGKLMLRESEIFMEQMHNVQR</sequence>
<dbReference type="EMBL" id="RMBX01000002">
    <property type="protein sequence ID" value="RPD42401.1"/>
    <property type="molecule type" value="Genomic_DNA"/>
</dbReference>
<accession>A0A3N4MF01</accession>
<proteinExistence type="predicted"/>
<evidence type="ECO:0000313" key="2">
    <source>
        <dbReference type="EMBL" id="RPD42401.1"/>
    </source>
</evidence>
<feature type="signal peptide" evidence="1">
    <location>
        <begin position="1"/>
        <end position="19"/>
    </location>
</feature>
<feature type="chain" id="PRO_5018181868" evidence="1">
    <location>
        <begin position="20"/>
        <end position="197"/>
    </location>
</feature>
<comment type="caution">
    <text evidence="2">The sequence shown here is derived from an EMBL/GenBank/DDBJ whole genome shotgun (WGS) entry which is preliminary data.</text>
</comment>
<keyword evidence="3" id="KW-1185">Reference proteome</keyword>
<evidence type="ECO:0000313" key="3">
    <source>
        <dbReference type="Proteomes" id="UP000279089"/>
    </source>
</evidence>
<dbReference type="OrthoDB" id="659560at2"/>
<reference evidence="3" key="1">
    <citation type="submission" date="2018-11" db="EMBL/GenBank/DDBJ databases">
        <title>Chitinophaga lutea sp.nov., isolate from arsenic contaminated soil.</title>
        <authorList>
            <person name="Zong Y."/>
        </authorList>
    </citation>
    <scope>NUCLEOTIDE SEQUENCE [LARGE SCALE GENOMIC DNA]</scope>
    <source>
        <strain evidence="3">YLT18</strain>
    </source>
</reference>
<organism evidence="2 3">
    <name type="scientific">Chitinophaga barathri</name>
    <dbReference type="NCBI Taxonomy" id="1647451"/>
    <lineage>
        <taxon>Bacteria</taxon>
        <taxon>Pseudomonadati</taxon>
        <taxon>Bacteroidota</taxon>
        <taxon>Chitinophagia</taxon>
        <taxon>Chitinophagales</taxon>
        <taxon>Chitinophagaceae</taxon>
        <taxon>Chitinophaga</taxon>
    </lineage>
</organism>
<gene>
    <name evidence="2" type="ORF">EG028_04275</name>
</gene>